<evidence type="ECO:0000259" key="6">
    <source>
        <dbReference type="PROSITE" id="PS51387"/>
    </source>
</evidence>
<dbReference type="InterPro" id="IPR016169">
    <property type="entry name" value="FAD-bd_PCMH_sub2"/>
</dbReference>
<sequence>MVHLCQLLVLPLWASTGWAAAIDRRRDTRSTASLDTCLADAVGGEDARVQFRDEADFNTTDVKPFNLNLQYQPVAVLYPQTTAETSAIVKCASLYDHKIQARSGGRDFINKCIGGDDNAIVVDMKYFNKVEVDNTTGIATVGPGQTLKALVNGLIDNGGRYIPHGSSPTVGVGGHLMVGGMGLTSRQNGMSIDVLQEVEVILANGTVCRASEYENSDLFWAMRGAGASFGLATEFKFQTKPEPEEIVSFSYNFTSSNLTVLGEALKAYHEIMRDPQLSRKVGITSRFTAASYILTGAFSGSEADFDALKLADRLPTMSTSTVLPGLSWSQFMNSLFNDAGKSNDAGYFYTNDMAVTPETIPSNSSIDSFISTLTSGGEDAQGWSFLFDLFGGAMNDTPENGTAFPHRNSIYFLTAYTRTAEKTPATAIKLVDDAVLSLQNNKPENYLGYAGVPSLSYGDEAQQKYWGSNLARLETIKAALDPNDIFSTPQGVKPSSSS</sequence>
<dbReference type="AlphaFoldDB" id="A0A9P5HJ16"/>
<proteinExistence type="inferred from homology"/>
<evidence type="ECO:0000256" key="3">
    <source>
        <dbReference type="ARBA" id="ARBA00022827"/>
    </source>
</evidence>
<comment type="similarity">
    <text evidence="1">Belongs to the oxygen-dependent FAD-linked oxidoreductase family.</text>
</comment>
<keyword evidence="5" id="KW-0732">Signal</keyword>
<dbReference type="Gene3D" id="3.40.462.20">
    <property type="match status" value="1"/>
</dbReference>
<reference evidence="7" key="1">
    <citation type="submission" date="2020-03" db="EMBL/GenBank/DDBJ databases">
        <title>Draft Genome Sequence of Cylindrodendrum hubeiense.</title>
        <authorList>
            <person name="Buettner E."/>
            <person name="Kellner H."/>
        </authorList>
    </citation>
    <scope>NUCLEOTIDE SEQUENCE</scope>
    <source>
        <strain evidence="7">IHI 201604</strain>
    </source>
</reference>
<comment type="caution">
    <text evidence="7">The sequence shown here is derived from an EMBL/GenBank/DDBJ whole genome shotgun (WGS) entry which is preliminary data.</text>
</comment>
<organism evidence="7 8">
    <name type="scientific">Cylindrodendrum hubeiense</name>
    <dbReference type="NCBI Taxonomy" id="595255"/>
    <lineage>
        <taxon>Eukaryota</taxon>
        <taxon>Fungi</taxon>
        <taxon>Dikarya</taxon>
        <taxon>Ascomycota</taxon>
        <taxon>Pezizomycotina</taxon>
        <taxon>Sordariomycetes</taxon>
        <taxon>Hypocreomycetidae</taxon>
        <taxon>Hypocreales</taxon>
        <taxon>Nectriaceae</taxon>
        <taxon>Cylindrodendrum</taxon>
    </lineage>
</organism>
<protein>
    <recommendedName>
        <fullName evidence="6">FAD-binding PCMH-type domain-containing protein</fullName>
    </recommendedName>
</protein>
<dbReference type="InterPro" id="IPR016166">
    <property type="entry name" value="FAD-bd_PCMH"/>
</dbReference>
<dbReference type="Proteomes" id="UP000722485">
    <property type="component" value="Unassembled WGS sequence"/>
</dbReference>
<dbReference type="Gene3D" id="3.30.465.10">
    <property type="match status" value="1"/>
</dbReference>
<accession>A0A9P5HJ16</accession>
<dbReference type="InterPro" id="IPR006094">
    <property type="entry name" value="Oxid_FAD_bind_N"/>
</dbReference>
<keyword evidence="2" id="KW-0285">Flavoprotein</keyword>
<dbReference type="SUPFAM" id="SSF56176">
    <property type="entry name" value="FAD-binding/transporter-associated domain-like"/>
    <property type="match status" value="1"/>
</dbReference>
<dbReference type="EMBL" id="JAANBB010000015">
    <property type="protein sequence ID" value="KAF7555982.1"/>
    <property type="molecule type" value="Genomic_DNA"/>
</dbReference>
<dbReference type="Pfam" id="PF08031">
    <property type="entry name" value="BBE"/>
    <property type="match status" value="1"/>
</dbReference>
<evidence type="ECO:0000256" key="2">
    <source>
        <dbReference type="ARBA" id="ARBA00022630"/>
    </source>
</evidence>
<name>A0A9P5HJ16_9HYPO</name>
<dbReference type="GO" id="GO:0071949">
    <property type="term" value="F:FAD binding"/>
    <property type="evidence" value="ECO:0007669"/>
    <property type="project" value="InterPro"/>
</dbReference>
<feature type="signal peptide" evidence="5">
    <location>
        <begin position="1"/>
        <end position="19"/>
    </location>
</feature>
<dbReference type="PROSITE" id="PS51387">
    <property type="entry name" value="FAD_PCMH"/>
    <property type="match status" value="1"/>
</dbReference>
<evidence type="ECO:0000256" key="4">
    <source>
        <dbReference type="ARBA" id="ARBA00023002"/>
    </source>
</evidence>
<gene>
    <name evidence="7" type="ORF">G7Z17_g1685</name>
</gene>
<evidence type="ECO:0000256" key="5">
    <source>
        <dbReference type="SAM" id="SignalP"/>
    </source>
</evidence>
<keyword evidence="3" id="KW-0274">FAD</keyword>
<dbReference type="InterPro" id="IPR036318">
    <property type="entry name" value="FAD-bd_PCMH-like_sf"/>
</dbReference>
<dbReference type="GO" id="GO:0016491">
    <property type="term" value="F:oxidoreductase activity"/>
    <property type="evidence" value="ECO:0007669"/>
    <property type="project" value="UniProtKB-KW"/>
</dbReference>
<feature type="chain" id="PRO_5040260262" description="FAD-binding PCMH-type domain-containing protein" evidence="5">
    <location>
        <begin position="20"/>
        <end position="498"/>
    </location>
</feature>
<dbReference type="Pfam" id="PF01565">
    <property type="entry name" value="FAD_binding_4"/>
    <property type="match status" value="1"/>
</dbReference>
<evidence type="ECO:0000313" key="8">
    <source>
        <dbReference type="Proteomes" id="UP000722485"/>
    </source>
</evidence>
<feature type="domain" description="FAD-binding PCMH-type" evidence="6">
    <location>
        <begin position="69"/>
        <end position="242"/>
    </location>
</feature>
<evidence type="ECO:0000256" key="1">
    <source>
        <dbReference type="ARBA" id="ARBA00005466"/>
    </source>
</evidence>
<dbReference type="InterPro" id="IPR050416">
    <property type="entry name" value="FAD-linked_Oxidoreductase"/>
</dbReference>
<dbReference type="InterPro" id="IPR012951">
    <property type="entry name" value="BBE"/>
</dbReference>
<dbReference type="PANTHER" id="PTHR42973">
    <property type="entry name" value="BINDING OXIDOREDUCTASE, PUTATIVE (AFU_ORTHOLOGUE AFUA_1G17690)-RELATED"/>
    <property type="match status" value="1"/>
</dbReference>
<keyword evidence="4" id="KW-0560">Oxidoreductase</keyword>
<dbReference type="PANTHER" id="PTHR42973:SF17">
    <property type="entry name" value="OXIDASE, PUTATIVE (AFU_ORTHOLOGUE AFUA_6G14340)-RELATED"/>
    <property type="match status" value="1"/>
</dbReference>
<dbReference type="OrthoDB" id="415825at2759"/>
<evidence type="ECO:0000313" key="7">
    <source>
        <dbReference type="EMBL" id="KAF7555982.1"/>
    </source>
</evidence>
<keyword evidence="8" id="KW-1185">Reference proteome</keyword>